<protein>
    <submittedName>
        <fullName evidence="1">Uncharacterized protein</fullName>
    </submittedName>
</protein>
<evidence type="ECO:0000313" key="1">
    <source>
        <dbReference type="EMBL" id="MCI65295.1"/>
    </source>
</evidence>
<dbReference type="EMBL" id="LXQA010673023">
    <property type="protein sequence ID" value="MCI65295.1"/>
    <property type="molecule type" value="Genomic_DNA"/>
</dbReference>
<feature type="non-terminal residue" evidence="1">
    <location>
        <position position="1"/>
    </location>
</feature>
<sequence length="56" mass="6431">KGTRGDTRERNHNYIEEAMHPSANLRSSFIVSKYKTFRVNCEHPCLCCEPFVGEDG</sequence>
<name>A0A392TZN6_9FABA</name>
<dbReference type="AlphaFoldDB" id="A0A392TZN6"/>
<dbReference type="Proteomes" id="UP000265520">
    <property type="component" value="Unassembled WGS sequence"/>
</dbReference>
<comment type="caution">
    <text evidence="1">The sequence shown here is derived from an EMBL/GenBank/DDBJ whole genome shotgun (WGS) entry which is preliminary data.</text>
</comment>
<reference evidence="1 2" key="1">
    <citation type="journal article" date="2018" name="Front. Plant Sci.">
        <title>Red Clover (Trifolium pratense) and Zigzag Clover (T. medium) - A Picture of Genomic Similarities and Differences.</title>
        <authorList>
            <person name="Dluhosova J."/>
            <person name="Istvanek J."/>
            <person name="Nedelnik J."/>
            <person name="Repkova J."/>
        </authorList>
    </citation>
    <scope>NUCLEOTIDE SEQUENCE [LARGE SCALE GENOMIC DNA]</scope>
    <source>
        <strain evidence="2">cv. 10/8</strain>
        <tissue evidence="1">Leaf</tissue>
    </source>
</reference>
<keyword evidence="2" id="KW-1185">Reference proteome</keyword>
<accession>A0A392TZN6</accession>
<proteinExistence type="predicted"/>
<evidence type="ECO:0000313" key="2">
    <source>
        <dbReference type="Proteomes" id="UP000265520"/>
    </source>
</evidence>
<organism evidence="1 2">
    <name type="scientific">Trifolium medium</name>
    <dbReference type="NCBI Taxonomy" id="97028"/>
    <lineage>
        <taxon>Eukaryota</taxon>
        <taxon>Viridiplantae</taxon>
        <taxon>Streptophyta</taxon>
        <taxon>Embryophyta</taxon>
        <taxon>Tracheophyta</taxon>
        <taxon>Spermatophyta</taxon>
        <taxon>Magnoliopsida</taxon>
        <taxon>eudicotyledons</taxon>
        <taxon>Gunneridae</taxon>
        <taxon>Pentapetalae</taxon>
        <taxon>rosids</taxon>
        <taxon>fabids</taxon>
        <taxon>Fabales</taxon>
        <taxon>Fabaceae</taxon>
        <taxon>Papilionoideae</taxon>
        <taxon>50 kb inversion clade</taxon>
        <taxon>NPAAA clade</taxon>
        <taxon>Hologalegina</taxon>
        <taxon>IRL clade</taxon>
        <taxon>Trifolieae</taxon>
        <taxon>Trifolium</taxon>
    </lineage>
</organism>